<keyword evidence="4" id="KW-1133">Transmembrane helix</keyword>
<feature type="transmembrane region" description="Helical" evidence="4">
    <location>
        <begin position="20"/>
        <end position="40"/>
    </location>
</feature>
<evidence type="ECO:0000313" key="7">
    <source>
        <dbReference type="Proteomes" id="UP000305109"/>
    </source>
</evidence>
<feature type="transmembrane region" description="Helical" evidence="4">
    <location>
        <begin position="160"/>
        <end position="178"/>
    </location>
</feature>
<dbReference type="EMBL" id="SUMD01000002">
    <property type="protein sequence ID" value="TJZ80310.1"/>
    <property type="molecule type" value="Genomic_DNA"/>
</dbReference>
<accession>A0ABY2RPA3</accession>
<evidence type="ECO:0000256" key="4">
    <source>
        <dbReference type="SAM" id="Phobius"/>
    </source>
</evidence>
<protein>
    <recommendedName>
        <fullName evidence="5">Histidine kinase/HSP90-like ATPase domain-containing protein</fullName>
    </recommendedName>
</protein>
<evidence type="ECO:0000256" key="3">
    <source>
        <dbReference type="ARBA" id="ARBA00023012"/>
    </source>
</evidence>
<dbReference type="InterPro" id="IPR050482">
    <property type="entry name" value="Sensor_HK_TwoCompSys"/>
</dbReference>
<organism evidence="6 7">
    <name type="scientific">Rhodococcus oryzae</name>
    <dbReference type="NCBI Taxonomy" id="2571143"/>
    <lineage>
        <taxon>Bacteria</taxon>
        <taxon>Bacillati</taxon>
        <taxon>Actinomycetota</taxon>
        <taxon>Actinomycetes</taxon>
        <taxon>Mycobacteriales</taxon>
        <taxon>Nocardiaceae</taxon>
        <taxon>Rhodococcus</taxon>
    </lineage>
</organism>
<feature type="transmembrane region" description="Helical" evidence="4">
    <location>
        <begin position="79"/>
        <end position="102"/>
    </location>
</feature>
<keyword evidence="4" id="KW-0812">Transmembrane</keyword>
<sequence>MTRRVNRIGTAEEKIIRTFARVIGAGALVFCVVLIPILIIQSRELAPWYTPVAAVVVFVPLLALWPASFAKDLRWVRGLGSLCAATYLLAAAGWLVALQGQISPTREVWMSAIPGLVAMAAALGWRPAPSVLFLVVSASTAEVIRHVTRGDSQSPLLAETFYVVMTNSLFVVATIAAVQSGRTLDRTLAAAKRQSAATAAASALYVERKRFDGLIHDRIMSTLLGISRHGNTDHLSGQSAVALAELDRLRASDVATEDLDVDAAVALIRTALVEVDEDASVDLEVRDAALTVPREVARAMASAAAEALRNSLRHADHPEVEADRLVIIDVDTEGLRMLVADNGRGFDPARVPQYRLGISVSISARMAAAGCTSEIHSVPDRGTQVTLRWAAP</sequence>
<comment type="caution">
    <text evidence="6">The sequence shown here is derived from an EMBL/GenBank/DDBJ whole genome shotgun (WGS) entry which is preliminary data.</text>
</comment>
<dbReference type="PANTHER" id="PTHR24421">
    <property type="entry name" value="NITRATE/NITRITE SENSOR PROTEIN NARX-RELATED"/>
    <property type="match status" value="1"/>
</dbReference>
<keyword evidence="2" id="KW-0418">Kinase</keyword>
<evidence type="ECO:0000259" key="5">
    <source>
        <dbReference type="Pfam" id="PF13581"/>
    </source>
</evidence>
<feature type="transmembrane region" description="Helical" evidence="4">
    <location>
        <begin position="108"/>
        <end position="124"/>
    </location>
</feature>
<feature type="domain" description="Histidine kinase/HSP90-like ATPase" evidence="5">
    <location>
        <begin position="289"/>
        <end position="354"/>
    </location>
</feature>
<keyword evidence="3" id="KW-0902">Two-component regulatory system</keyword>
<evidence type="ECO:0000256" key="1">
    <source>
        <dbReference type="ARBA" id="ARBA00022679"/>
    </source>
</evidence>
<gene>
    <name evidence="6" type="ORF">FCG67_05465</name>
</gene>
<evidence type="ECO:0000256" key="2">
    <source>
        <dbReference type="ARBA" id="ARBA00022777"/>
    </source>
</evidence>
<dbReference type="Pfam" id="PF13581">
    <property type="entry name" value="HATPase_c_2"/>
    <property type="match status" value="1"/>
</dbReference>
<dbReference type="Gene3D" id="3.30.565.10">
    <property type="entry name" value="Histidine kinase-like ATPase, C-terminal domain"/>
    <property type="match status" value="1"/>
</dbReference>
<keyword evidence="4" id="KW-0472">Membrane</keyword>
<feature type="transmembrane region" description="Helical" evidence="4">
    <location>
        <begin position="46"/>
        <end position="67"/>
    </location>
</feature>
<proteinExistence type="predicted"/>
<evidence type="ECO:0000313" key="6">
    <source>
        <dbReference type="EMBL" id="TJZ80310.1"/>
    </source>
</evidence>
<dbReference type="Proteomes" id="UP000305109">
    <property type="component" value="Unassembled WGS sequence"/>
</dbReference>
<dbReference type="InterPro" id="IPR003594">
    <property type="entry name" value="HATPase_dom"/>
</dbReference>
<dbReference type="InterPro" id="IPR036890">
    <property type="entry name" value="HATPase_C_sf"/>
</dbReference>
<name>A0ABY2RPA3_9NOCA</name>
<dbReference type="RefSeq" id="WP_136907828.1">
    <property type="nucleotide sequence ID" value="NZ_SUMD01000002.1"/>
</dbReference>
<keyword evidence="7" id="KW-1185">Reference proteome</keyword>
<keyword evidence="1" id="KW-0808">Transferase</keyword>
<reference evidence="6 7" key="1">
    <citation type="submission" date="2019-04" db="EMBL/GenBank/DDBJ databases">
        <title>Rhodococcus oryzae sp. nov., a novel actinomycete isolated from rhizosphere soil of rice (Oryza sativa L.).</title>
        <authorList>
            <person name="Li C."/>
        </authorList>
    </citation>
    <scope>NUCLEOTIDE SEQUENCE [LARGE SCALE GENOMIC DNA]</scope>
    <source>
        <strain evidence="6 7">NEAU-CX67</strain>
    </source>
</reference>
<dbReference type="SUPFAM" id="SSF55874">
    <property type="entry name" value="ATPase domain of HSP90 chaperone/DNA topoisomerase II/histidine kinase"/>
    <property type="match status" value="1"/>
</dbReference>